<evidence type="ECO:0000313" key="1">
    <source>
        <dbReference type="EMBL" id="TGJ99514.1"/>
    </source>
</evidence>
<proteinExistence type="predicted"/>
<gene>
    <name evidence="1" type="ORF">EHO59_16835</name>
</gene>
<evidence type="ECO:0000313" key="2">
    <source>
        <dbReference type="Proteomes" id="UP000297453"/>
    </source>
</evidence>
<accession>A0A4R9FMQ1</accession>
<keyword evidence="2" id="KW-1185">Reference proteome</keyword>
<dbReference type="AlphaFoldDB" id="A0A4R9FMQ1"/>
<organism evidence="1 2">
    <name type="scientific">Leptospira semungkisensis</name>
    <dbReference type="NCBI Taxonomy" id="2484985"/>
    <lineage>
        <taxon>Bacteria</taxon>
        <taxon>Pseudomonadati</taxon>
        <taxon>Spirochaetota</taxon>
        <taxon>Spirochaetia</taxon>
        <taxon>Leptospirales</taxon>
        <taxon>Leptospiraceae</taxon>
        <taxon>Leptospira</taxon>
    </lineage>
</organism>
<protein>
    <recommendedName>
        <fullName evidence="3">TIGR04452 family lipoprotein</fullName>
    </recommendedName>
</protein>
<evidence type="ECO:0008006" key="3">
    <source>
        <dbReference type="Google" id="ProtNLM"/>
    </source>
</evidence>
<dbReference type="Proteomes" id="UP000297453">
    <property type="component" value="Unassembled WGS sequence"/>
</dbReference>
<reference evidence="1" key="1">
    <citation type="journal article" date="2019" name="PLoS Negl. Trop. Dis.">
        <title>Revisiting the worldwide diversity of Leptospira species in the environment.</title>
        <authorList>
            <person name="Vincent A.T."/>
            <person name="Schiettekatte O."/>
            <person name="Bourhy P."/>
            <person name="Veyrier F.J."/>
            <person name="Picardeau M."/>
        </authorList>
    </citation>
    <scope>NUCLEOTIDE SEQUENCE [LARGE SCALE GENOMIC DNA]</scope>
    <source>
        <strain evidence="1">SSS9</strain>
    </source>
</reference>
<comment type="caution">
    <text evidence="1">The sequence shown here is derived from an EMBL/GenBank/DDBJ whole genome shotgun (WGS) entry which is preliminary data.</text>
</comment>
<name>A0A4R9FMQ1_9LEPT</name>
<dbReference type="RefSeq" id="WP_135589607.1">
    <property type="nucleotide sequence ID" value="NZ_RQEP01000019.1"/>
</dbReference>
<sequence length="127" mass="14512">MNLLHLRFLFILIFLVCNCILLEAEASLQTDLVTLNEARDKISGVSNLRFTVCLSQTIASDFIQTTDYTNYLTCDGKCSHSTYYRRNDVDALFRAILILPCDPNSILLIPYVTPFRAKEFQGKYFGI</sequence>
<dbReference type="OrthoDB" id="342706at2"/>
<dbReference type="EMBL" id="RQEP01000019">
    <property type="protein sequence ID" value="TGJ99514.1"/>
    <property type="molecule type" value="Genomic_DNA"/>
</dbReference>